<feature type="compositionally biased region" description="Polar residues" evidence="1">
    <location>
        <begin position="30"/>
        <end position="42"/>
    </location>
</feature>
<proteinExistence type="predicted"/>
<evidence type="ECO:0000256" key="1">
    <source>
        <dbReference type="SAM" id="MobiDB-lite"/>
    </source>
</evidence>
<dbReference type="EMBL" id="JADBJN010000002">
    <property type="protein sequence ID" value="KAG5679406.1"/>
    <property type="molecule type" value="Genomic_DNA"/>
</dbReference>
<feature type="compositionally biased region" description="Polar residues" evidence="1">
    <location>
        <begin position="61"/>
        <end position="73"/>
    </location>
</feature>
<gene>
    <name evidence="2" type="ORF">PVAND_008974</name>
</gene>
<organism evidence="2 3">
    <name type="scientific">Polypedilum vanderplanki</name>
    <name type="common">Sleeping chironomid midge</name>
    <dbReference type="NCBI Taxonomy" id="319348"/>
    <lineage>
        <taxon>Eukaryota</taxon>
        <taxon>Metazoa</taxon>
        <taxon>Ecdysozoa</taxon>
        <taxon>Arthropoda</taxon>
        <taxon>Hexapoda</taxon>
        <taxon>Insecta</taxon>
        <taxon>Pterygota</taxon>
        <taxon>Neoptera</taxon>
        <taxon>Endopterygota</taxon>
        <taxon>Diptera</taxon>
        <taxon>Nematocera</taxon>
        <taxon>Chironomoidea</taxon>
        <taxon>Chironomidae</taxon>
        <taxon>Chironominae</taxon>
        <taxon>Polypedilum</taxon>
        <taxon>Polypedilum</taxon>
    </lineage>
</organism>
<comment type="caution">
    <text evidence="2">The sequence shown here is derived from an EMBL/GenBank/DDBJ whole genome shotgun (WGS) entry which is preliminary data.</text>
</comment>
<protein>
    <submittedName>
        <fullName evidence="2">Uncharacterized protein</fullName>
    </submittedName>
</protein>
<sequence>MTSNQQNTESLESTRKSPSSSKPQKHVTFSDVNLTQEAQQQPGEIIRNFYMMESQEDDQNKPQQIDEQNQQPAKPNFLVGGDHCYDEIEEKDEFPPRREMNGSIPKTFSDATIIDKRRRLR</sequence>
<evidence type="ECO:0000313" key="3">
    <source>
        <dbReference type="Proteomes" id="UP001107558"/>
    </source>
</evidence>
<reference evidence="2" key="1">
    <citation type="submission" date="2021-03" db="EMBL/GenBank/DDBJ databases">
        <title>Chromosome level genome of the anhydrobiotic midge Polypedilum vanderplanki.</title>
        <authorList>
            <person name="Yoshida Y."/>
            <person name="Kikawada T."/>
            <person name="Gusev O."/>
        </authorList>
    </citation>
    <scope>NUCLEOTIDE SEQUENCE</scope>
    <source>
        <strain evidence="2">NIAS01</strain>
        <tissue evidence="2">Whole body or cell culture</tissue>
    </source>
</reference>
<feature type="region of interest" description="Disordered" evidence="1">
    <location>
        <begin position="1"/>
        <end position="121"/>
    </location>
</feature>
<evidence type="ECO:0000313" key="2">
    <source>
        <dbReference type="EMBL" id="KAG5679406.1"/>
    </source>
</evidence>
<dbReference type="Proteomes" id="UP001107558">
    <property type="component" value="Chromosome 2"/>
</dbReference>
<feature type="compositionally biased region" description="Polar residues" evidence="1">
    <location>
        <begin position="1"/>
        <end position="22"/>
    </location>
</feature>
<dbReference type="AlphaFoldDB" id="A0A9J6CCP9"/>
<keyword evidence="3" id="KW-1185">Reference proteome</keyword>
<name>A0A9J6CCP9_POLVA</name>
<accession>A0A9J6CCP9</accession>